<dbReference type="OrthoDB" id="3561817at2759"/>
<evidence type="ECO:0000256" key="1">
    <source>
        <dbReference type="SAM" id="MobiDB-lite"/>
    </source>
</evidence>
<dbReference type="SUPFAM" id="SSF53098">
    <property type="entry name" value="Ribonuclease H-like"/>
    <property type="match status" value="1"/>
</dbReference>
<comment type="caution">
    <text evidence="3">The sequence shown here is derived from an EMBL/GenBank/DDBJ whole genome shotgun (WGS) entry which is preliminary data.</text>
</comment>
<dbReference type="HOGENOM" id="CLU_000680_26_0_1"/>
<organism evidence="3 4">
    <name type="scientific">Sclerotinia borealis (strain F-4128)</name>
    <dbReference type="NCBI Taxonomy" id="1432307"/>
    <lineage>
        <taxon>Eukaryota</taxon>
        <taxon>Fungi</taxon>
        <taxon>Dikarya</taxon>
        <taxon>Ascomycota</taxon>
        <taxon>Pezizomycotina</taxon>
        <taxon>Leotiomycetes</taxon>
        <taxon>Helotiales</taxon>
        <taxon>Sclerotiniaceae</taxon>
        <taxon>Sclerotinia</taxon>
    </lineage>
</organism>
<dbReference type="PROSITE" id="PS50879">
    <property type="entry name" value="RNASE_H_1"/>
    <property type="match status" value="1"/>
</dbReference>
<dbReference type="InterPro" id="IPR036397">
    <property type="entry name" value="RNaseH_sf"/>
</dbReference>
<reference evidence="3 4" key="1">
    <citation type="journal article" date="2014" name="Genome Announc.">
        <title>Draft genome sequence of Sclerotinia borealis, a psychrophilic plant pathogenic fungus.</title>
        <authorList>
            <person name="Mardanov A.V."/>
            <person name="Beletsky A.V."/>
            <person name="Kadnikov V.V."/>
            <person name="Ignatov A.N."/>
            <person name="Ravin N.V."/>
        </authorList>
    </citation>
    <scope>NUCLEOTIDE SEQUENCE [LARGE SCALE GENOMIC DNA]</scope>
    <source>
        <strain evidence="4">F-4157</strain>
    </source>
</reference>
<dbReference type="Proteomes" id="UP000019487">
    <property type="component" value="Unassembled WGS sequence"/>
</dbReference>
<dbReference type="EMBL" id="AYSA01000026">
    <property type="protein sequence ID" value="ESZ98981.1"/>
    <property type="molecule type" value="Genomic_DNA"/>
</dbReference>
<evidence type="ECO:0000313" key="4">
    <source>
        <dbReference type="Proteomes" id="UP000019487"/>
    </source>
</evidence>
<dbReference type="InterPro" id="IPR012337">
    <property type="entry name" value="RNaseH-like_sf"/>
</dbReference>
<dbReference type="Pfam" id="PF00075">
    <property type="entry name" value="RNase_H"/>
    <property type="match status" value="1"/>
</dbReference>
<dbReference type="CDD" id="cd09276">
    <property type="entry name" value="Rnase_HI_RT_non_LTR"/>
    <property type="match status" value="1"/>
</dbReference>
<feature type="region of interest" description="Disordered" evidence="1">
    <location>
        <begin position="442"/>
        <end position="517"/>
    </location>
</feature>
<dbReference type="InterPro" id="IPR002156">
    <property type="entry name" value="RNaseH_domain"/>
</dbReference>
<dbReference type="AlphaFoldDB" id="W9CSZ6"/>
<dbReference type="Gene3D" id="3.30.420.10">
    <property type="entry name" value="Ribonuclease H-like superfamily/Ribonuclease H"/>
    <property type="match status" value="1"/>
</dbReference>
<proteinExistence type="predicted"/>
<sequence>MAALEEAKLRFALRLQSVDADHPLTKRIEPPMITHGRGTGTKQRAKTKVQRLGLLVPPIPRPTLEPPRYTTGCRIDPTEGIDKKTAAKAFNTWWENLSDTDITIFSDGSENHVKGKHIVGYGYVTYLGKNQILAGSGSINTQSHVFDAEAIGAWKGLERTLNDDRYTNQKVWMCIDSASVIWGMRANASMSSQWAFNNCHKAMEKHDIRVKWSPGHESIEGNEAADHLADLGAKKPSWDTGPASQPTYSGVRSIARTLREEARQQWWESCKPALSLWYKQWDPVYKVKSPPELLLPRVVLHRLIAIRTSHGDFGWYHRKFGHTGDTECSCGRPKTPAHLVHCRKARGTFEQWPNKPPKPPATNEEGIEYLRQVLSNPSDFAKLLKLTKFYEDICSSHTHYQDRLATYDTNEATKTPSAERMQRNIIINSLPDRLAYAMARPQPGTTAHTRQHSKTTSTGGGENAQIGSVSNGKPIIRAHPPTPGKTTGPPQPAEERMYKLEDNTRLPGIALRTSAYP</sequence>
<gene>
    <name evidence="3" type="ORF">SBOR_0639</name>
</gene>
<dbReference type="GO" id="GO:0003676">
    <property type="term" value="F:nucleic acid binding"/>
    <property type="evidence" value="ECO:0007669"/>
    <property type="project" value="InterPro"/>
</dbReference>
<dbReference type="STRING" id="1432307.W9CSZ6"/>
<name>W9CSZ6_SCLBF</name>
<accession>W9CSZ6</accession>
<evidence type="ECO:0000313" key="3">
    <source>
        <dbReference type="EMBL" id="ESZ98981.1"/>
    </source>
</evidence>
<feature type="compositionally biased region" description="Basic and acidic residues" evidence="1">
    <location>
        <begin position="493"/>
        <end position="504"/>
    </location>
</feature>
<protein>
    <recommendedName>
        <fullName evidence="2">RNase H type-1 domain-containing protein</fullName>
    </recommendedName>
</protein>
<feature type="domain" description="RNase H type-1" evidence="2">
    <location>
        <begin position="98"/>
        <end position="234"/>
    </location>
</feature>
<evidence type="ECO:0000259" key="2">
    <source>
        <dbReference type="PROSITE" id="PS50879"/>
    </source>
</evidence>
<dbReference type="GO" id="GO:0004523">
    <property type="term" value="F:RNA-DNA hybrid ribonuclease activity"/>
    <property type="evidence" value="ECO:0007669"/>
    <property type="project" value="InterPro"/>
</dbReference>
<keyword evidence="4" id="KW-1185">Reference proteome</keyword>